<dbReference type="GO" id="GO:0005886">
    <property type="term" value="C:plasma membrane"/>
    <property type="evidence" value="ECO:0007669"/>
    <property type="project" value="UniProtKB-SubCell"/>
</dbReference>
<dbReference type="InterPro" id="IPR019476">
    <property type="entry name" value="T4SS_TraD_DNA-bd"/>
</dbReference>
<evidence type="ECO:0000256" key="5">
    <source>
        <dbReference type="ARBA" id="ARBA00023136"/>
    </source>
</evidence>
<dbReference type="CDD" id="cd01127">
    <property type="entry name" value="TrwB_TraG_TraD_VirD4"/>
    <property type="match status" value="1"/>
</dbReference>
<keyword evidence="9" id="KW-1185">Reference proteome</keyword>
<organism evidence="8 9">
    <name type="scientific">Devosia ureilytica</name>
    <dbReference type="NCBI Taxonomy" id="2952754"/>
    <lineage>
        <taxon>Bacteria</taxon>
        <taxon>Pseudomonadati</taxon>
        <taxon>Pseudomonadota</taxon>
        <taxon>Alphaproteobacteria</taxon>
        <taxon>Hyphomicrobiales</taxon>
        <taxon>Devosiaceae</taxon>
        <taxon>Devosia</taxon>
    </lineage>
</organism>
<evidence type="ECO:0000256" key="3">
    <source>
        <dbReference type="ARBA" id="ARBA00022692"/>
    </source>
</evidence>
<sequence length="558" mass="61404">MNTLELAEYEVVPLTPAIFRATTMALLTGFILALAFICLPLSGWQADQPVTVTAPMLVDALMRLISWRGQGWLDYDIADQVLFRLCGIGIGMGLAGLAGFAIAHAATPAVDTRQHYSGRRLIFGKAAASGANAEILAKAGRRKQWMPELAPGVAWPRGWQVLNLLILGAIGSGKTRILLKLLEGLLMQAKQKSRDFGLLVYDATGEILAGLPVGNEDIAVISSTGRSRYGWAMSRDIRTIDDCESAGAQRALATKESGMWQDGAATLDAGVMVECMRSHEHWSAPELYAMSLSDPLWLKQQWELHYPPAAGLIEVDAAGELSKTTVSLLITWRINVLRTLRPLAEAWKDLPAKRQFSFAEWLHGTGSQPRIVVLPRNGRHPRISAGWISMAIDAIAGHVGDPDLLVSQTRLRTIALEEAPTLGMLPRWPEILDTGRNKGLSTIAVAQDLTQFRSAYGEVSRSILQRFRLKIICEQTPGPDAREIAQQWIGTRQVRDWKSARIVDGKTQSPDPQEVPVIPEEHLSDRLGVSGGAVHAVLVGLKQIYRLEWPITVWERRR</sequence>
<evidence type="ECO:0000256" key="2">
    <source>
        <dbReference type="ARBA" id="ARBA00022475"/>
    </source>
</evidence>
<dbReference type="Proteomes" id="UP001060275">
    <property type="component" value="Unassembled WGS sequence"/>
</dbReference>
<feature type="transmembrane region" description="Helical" evidence="6">
    <location>
        <begin position="81"/>
        <end position="103"/>
    </location>
</feature>
<proteinExistence type="predicted"/>
<accession>A0A9Q4AMD4</accession>
<dbReference type="PANTHER" id="PTHR37937">
    <property type="entry name" value="CONJUGATIVE TRANSFER: DNA TRANSPORT"/>
    <property type="match status" value="1"/>
</dbReference>
<keyword evidence="2" id="KW-1003">Cell membrane</keyword>
<keyword evidence="4 6" id="KW-1133">Transmembrane helix</keyword>
<dbReference type="InterPro" id="IPR027417">
    <property type="entry name" value="P-loop_NTPase"/>
</dbReference>
<evidence type="ECO:0000256" key="4">
    <source>
        <dbReference type="ARBA" id="ARBA00022989"/>
    </source>
</evidence>
<dbReference type="GO" id="GO:0003677">
    <property type="term" value="F:DNA binding"/>
    <property type="evidence" value="ECO:0007669"/>
    <property type="project" value="UniProtKB-KW"/>
</dbReference>
<dbReference type="Gene3D" id="3.40.50.300">
    <property type="entry name" value="P-loop containing nucleotide triphosphate hydrolases"/>
    <property type="match status" value="2"/>
</dbReference>
<evidence type="ECO:0000256" key="1">
    <source>
        <dbReference type="ARBA" id="ARBA00004651"/>
    </source>
</evidence>
<dbReference type="PANTHER" id="PTHR37937:SF1">
    <property type="entry name" value="CONJUGATIVE TRANSFER: DNA TRANSPORT"/>
    <property type="match status" value="1"/>
</dbReference>
<dbReference type="EMBL" id="JAMWDU010000002">
    <property type="protein sequence ID" value="MCP8886271.1"/>
    <property type="molecule type" value="Genomic_DNA"/>
</dbReference>
<comment type="caution">
    <text evidence="8">The sequence shown here is derived from an EMBL/GenBank/DDBJ whole genome shotgun (WGS) entry which is preliminary data.</text>
</comment>
<keyword evidence="5 6" id="KW-0472">Membrane</keyword>
<feature type="transmembrane region" description="Helical" evidence="6">
    <location>
        <begin position="24"/>
        <end position="44"/>
    </location>
</feature>
<protein>
    <submittedName>
        <fullName evidence="8">Type IV secretion system DNA-binding domain-containing protein</fullName>
    </submittedName>
</protein>
<dbReference type="RefSeq" id="WP_254674029.1">
    <property type="nucleotide sequence ID" value="NZ_JAMWDU010000002.1"/>
</dbReference>
<gene>
    <name evidence="8" type="ORF">NF348_04070</name>
</gene>
<name>A0A9Q4AMD4_9HYPH</name>
<evidence type="ECO:0000256" key="6">
    <source>
        <dbReference type="SAM" id="Phobius"/>
    </source>
</evidence>
<feature type="domain" description="Type IV secretion system coupling protein TraD DNA-binding" evidence="7">
    <location>
        <begin position="151"/>
        <end position="500"/>
    </location>
</feature>
<keyword evidence="8" id="KW-0238">DNA-binding</keyword>
<dbReference type="SUPFAM" id="SSF52540">
    <property type="entry name" value="P-loop containing nucleoside triphosphate hydrolases"/>
    <property type="match status" value="1"/>
</dbReference>
<dbReference type="AlphaFoldDB" id="A0A9Q4AMD4"/>
<evidence type="ECO:0000313" key="8">
    <source>
        <dbReference type="EMBL" id="MCP8886271.1"/>
    </source>
</evidence>
<comment type="subcellular location">
    <subcellularLocation>
        <location evidence="1">Cell membrane</location>
        <topology evidence="1">Multi-pass membrane protein</topology>
    </subcellularLocation>
</comment>
<dbReference type="InterPro" id="IPR051539">
    <property type="entry name" value="T4SS-coupling_protein"/>
</dbReference>
<reference evidence="8" key="1">
    <citation type="submission" date="2022-06" db="EMBL/GenBank/DDBJ databases">
        <title>Devosia sp. XJ19-45 genome assembly.</title>
        <authorList>
            <person name="Li B."/>
            <person name="Cai M."/>
            <person name="Nie G."/>
            <person name="Li W."/>
        </authorList>
    </citation>
    <scope>NUCLEOTIDE SEQUENCE</scope>
    <source>
        <strain evidence="8">XJ19-45</strain>
    </source>
</reference>
<dbReference type="Pfam" id="PF10412">
    <property type="entry name" value="TrwB_AAD_bind"/>
    <property type="match status" value="1"/>
</dbReference>
<evidence type="ECO:0000259" key="7">
    <source>
        <dbReference type="Pfam" id="PF10412"/>
    </source>
</evidence>
<keyword evidence="3 6" id="KW-0812">Transmembrane</keyword>
<evidence type="ECO:0000313" key="9">
    <source>
        <dbReference type="Proteomes" id="UP001060275"/>
    </source>
</evidence>